<name>A0A0F9MVM5_9ZZZZ</name>
<dbReference type="SUPFAM" id="SSF50346">
    <property type="entry name" value="PRC-barrel domain"/>
    <property type="match status" value="1"/>
</dbReference>
<feature type="compositionally biased region" description="Basic and acidic residues" evidence="1">
    <location>
        <begin position="88"/>
        <end position="98"/>
    </location>
</feature>
<feature type="region of interest" description="Disordered" evidence="1">
    <location>
        <begin position="1"/>
        <end position="22"/>
    </location>
</feature>
<sequence>MDHSKHTPIRPEELTSATVDGANVYGPDDSHIGDVSHFHGAGSSAQAVVDVGGFLGLGAKPVSLPVSNLNFMRDESGKVHATTTMTKDQLKDLPEHKH</sequence>
<feature type="compositionally biased region" description="Basic and acidic residues" evidence="1">
    <location>
        <begin position="1"/>
        <end position="13"/>
    </location>
</feature>
<accession>A0A0F9MVM5</accession>
<gene>
    <name evidence="2" type="ORF">LCGC14_1027530</name>
</gene>
<protein>
    <submittedName>
        <fullName evidence="2">Uncharacterized protein</fullName>
    </submittedName>
</protein>
<dbReference type="InterPro" id="IPR011033">
    <property type="entry name" value="PRC_barrel-like_sf"/>
</dbReference>
<feature type="region of interest" description="Disordered" evidence="1">
    <location>
        <begin position="79"/>
        <end position="98"/>
    </location>
</feature>
<dbReference type="Gene3D" id="2.30.30.240">
    <property type="entry name" value="PRC-barrel domain"/>
    <property type="match status" value="1"/>
</dbReference>
<comment type="caution">
    <text evidence="2">The sequence shown here is derived from an EMBL/GenBank/DDBJ whole genome shotgun (WGS) entry which is preliminary data.</text>
</comment>
<evidence type="ECO:0000256" key="1">
    <source>
        <dbReference type="SAM" id="MobiDB-lite"/>
    </source>
</evidence>
<reference evidence="2" key="1">
    <citation type="journal article" date="2015" name="Nature">
        <title>Complex archaea that bridge the gap between prokaryotes and eukaryotes.</title>
        <authorList>
            <person name="Spang A."/>
            <person name="Saw J.H."/>
            <person name="Jorgensen S.L."/>
            <person name="Zaremba-Niedzwiedzka K."/>
            <person name="Martijn J."/>
            <person name="Lind A.E."/>
            <person name="van Eijk R."/>
            <person name="Schleper C."/>
            <person name="Guy L."/>
            <person name="Ettema T.J."/>
        </authorList>
    </citation>
    <scope>NUCLEOTIDE SEQUENCE</scope>
</reference>
<evidence type="ECO:0000313" key="2">
    <source>
        <dbReference type="EMBL" id="KKN11335.1"/>
    </source>
</evidence>
<proteinExistence type="predicted"/>
<dbReference type="EMBL" id="LAZR01004145">
    <property type="protein sequence ID" value="KKN11335.1"/>
    <property type="molecule type" value="Genomic_DNA"/>
</dbReference>
<organism evidence="2">
    <name type="scientific">marine sediment metagenome</name>
    <dbReference type="NCBI Taxonomy" id="412755"/>
    <lineage>
        <taxon>unclassified sequences</taxon>
        <taxon>metagenomes</taxon>
        <taxon>ecological metagenomes</taxon>
    </lineage>
</organism>
<dbReference type="AlphaFoldDB" id="A0A0F9MVM5"/>